<protein>
    <recommendedName>
        <fullName evidence="4">Membrane protein YszA</fullName>
    </recommendedName>
</protein>
<keyword evidence="3" id="KW-1185">Reference proteome</keyword>
<proteinExistence type="predicted"/>
<organism evidence="2 3">
    <name type="scientific">Metabacillus mangrovi</name>
    <dbReference type="NCBI Taxonomy" id="1491830"/>
    <lineage>
        <taxon>Bacteria</taxon>
        <taxon>Bacillati</taxon>
        <taxon>Bacillota</taxon>
        <taxon>Bacilli</taxon>
        <taxon>Bacillales</taxon>
        <taxon>Bacillaceae</taxon>
        <taxon>Metabacillus</taxon>
    </lineage>
</organism>
<keyword evidence="1" id="KW-0472">Membrane</keyword>
<evidence type="ECO:0000313" key="3">
    <source>
        <dbReference type="Proteomes" id="UP000434639"/>
    </source>
</evidence>
<reference evidence="2 3" key="1">
    <citation type="journal article" date="2017" name="Int. J. Syst. Evol. Microbiol.">
        <title>Bacillus mangrovi sp. nov., isolated from a sediment sample from a mangrove forest.</title>
        <authorList>
            <person name="Gupta V."/>
            <person name="Singh P.K."/>
            <person name="Korpole S."/>
            <person name="Tanuku N.R.S."/>
            <person name="Pinnaka A.K."/>
        </authorList>
    </citation>
    <scope>NUCLEOTIDE SEQUENCE [LARGE SCALE GENOMIC DNA]</scope>
    <source>
        <strain evidence="2 3">KCTC 33872</strain>
    </source>
</reference>
<dbReference type="Proteomes" id="UP000434639">
    <property type="component" value="Unassembled WGS sequence"/>
</dbReference>
<evidence type="ECO:0000256" key="1">
    <source>
        <dbReference type="SAM" id="Phobius"/>
    </source>
</evidence>
<keyword evidence="1" id="KW-0812">Transmembrane</keyword>
<dbReference type="EMBL" id="WMIB01000003">
    <property type="protein sequence ID" value="MTH52956.1"/>
    <property type="molecule type" value="Genomic_DNA"/>
</dbReference>
<dbReference type="RefSeq" id="WP_155111486.1">
    <property type="nucleotide sequence ID" value="NZ_WMIB01000003.1"/>
</dbReference>
<keyword evidence="1" id="KW-1133">Transmembrane helix</keyword>
<sequence length="63" mass="7340">MRKRFSSYSVPPWVKELRVTAVQFIIPLTIFQGVRTLIFPTAFDVILLAALIFLALSFHMEWL</sequence>
<feature type="transmembrane region" description="Helical" evidence="1">
    <location>
        <begin position="37"/>
        <end position="58"/>
    </location>
</feature>
<dbReference type="AlphaFoldDB" id="A0A7X2S527"/>
<comment type="caution">
    <text evidence="2">The sequence shown here is derived from an EMBL/GenBank/DDBJ whole genome shotgun (WGS) entry which is preliminary data.</text>
</comment>
<evidence type="ECO:0008006" key="4">
    <source>
        <dbReference type="Google" id="ProtNLM"/>
    </source>
</evidence>
<gene>
    <name evidence="2" type="ORF">GKZ89_05995</name>
</gene>
<evidence type="ECO:0000313" key="2">
    <source>
        <dbReference type="EMBL" id="MTH52956.1"/>
    </source>
</evidence>
<accession>A0A7X2S527</accession>
<name>A0A7X2S527_9BACI</name>
<dbReference type="OrthoDB" id="2456214at2"/>